<evidence type="ECO:0000313" key="1">
    <source>
        <dbReference type="EMBL" id="KAK4348135.1"/>
    </source>
</evidence>
<keyword evidence="2" id="KW-1185">Reference proteome</keyword>
<proteinExistence type="predicted"/>
<organism evidence="1 2">
    <name type="scientific">Anisodus tanguticus</name>
    <dbReference type="NCBI Taxonomy" id="243964"/>
    <lineage>
        <taxon>Eukaryota</taxon>
        <taxon>Viridiplantae</taxon>
        <taxon>Streptophyta</taxon>
        <taxon>Embryophyta</taxon>
        <taxon>Tracheophyta</taxon>
        <taxon>Spermatophyta</taxon>
        <taxon>Magnoliopsida</taxon>
        <taxon>eudicotyledons</taxon>
        <taxon>Gunneridae</taxon>
        <taxon>Pentapetalae</taxon>
        <taxon>asterids</taxon>
        <taxon>lamiids</taxon>
        <taxon>Solanales</taxon>
        <taxon>Solanaceae</taxon>
        <taxon>Solanoideae</taxon>
        <taxon>Hyoscyameae</taxon>
        <taxon>Anisodus</taxon>
    </lineage>
</organism>
<protein>
    <submittedName>
        <fullName evidence="1">Uncharacterized protein</fullName>
    </submittedName>
</protein>
<reference evidence="1" key="1">
    <citation type="submission" date="2023-12" db="EMBL/GenBank/DDBJ databases">
        <title>Genome assembly of Anisodus tanguticus.</title>
        <authorList>
            <person name="Wang Y.-J."/>
        </authorList>
    </citation>
    <scope>NUCLEOTIDE SEQUENCE</scope>
    <source>
        <strain evidence="1">KB-2021</strain>
        <tissue evidence="1">Leaf</tissue>
    </source>
</reference>
<sequence length="51" mass="5341">MIFGNASPYVDKSGKGLNGSCLFPASLNRIATMRAVSPPTPLLLCEPFNGS</sequence>
<comment type="caution">
    <text evidence="1">The sequence shown here is derived from an EMBL/GenBank/DDBJ whole genome shotgun (WGS) entry which is preliminary data.</text>
</comment>
<dbReference type="AlphaFoldDB" id="A0AAE1RAN2"/>
<accession>A0AAE1RAN2</accession>
<gene>
    <name evidence="1" type="ORF">RND71_034474</name>
</gene>
<evidence type="ECO:0000313" key="2">
    <source>
        <dbReference type="Proteomes" id="UP001291623"/>
    </source>
</evidence>
<dbReference type="Proteomes" id="UP001291623">
    <property type="component" value="Unassembled WGS sequence"/>
</dbReference>
<name>A0AAE1RAN2_9SOLA</name>
<dbReference type="EMBL" id="JAVYJV010000018">
    <property type="protein sequence ID" value="KAK4348135.1"/>
    <property type="molecule type" value="Genomic_DNA"/>
</dbReference>